<comment type="subcellular location">
    <subcellularLocation>
        <location evidence="6">Cell membrane</location>
        <topology evidence="6">Multi-pass membrane protein</topology>
    </subcellularLocation>
    <subcellularLocation>
        <location evidence="1">Membrane</location>
        <topology evidence="1">Multi-pass membrane protein</topology>
    </subcellularLocation>
</comment>
<dbReference type="PROSITE" id="PS51012">
    <property type="entry name" value="ABC_TM2"/>
    <property type="match status" value="1"/>
</dbReference>
<keyword evidence="6" id="KW-0813">Transport</keyword>
<protein>
    <recommendedName>
        <fullName evidence="6">Transport permease protein</fullName>
    </recommendedName>
</protein>
<keyword evidence="5" id="KW-0046">Antibiotic resistance</keyword>
<comment type="similarity">
    <text evidence="6">Belongs to the ABC-2 integral membrane protein family.</text>
</comment>
<dbReference type="Pfam" id="PF01061">
    <property type="entry name" value="ABC2_membrane"/>
    <property type="match status" value="1"/>
</dbReference>
<keyword evidence="4 6" id="KW-0472">Membrane</keyword>
<dbReference type="InterPro" id="IPR000412">
    <property type="entry name" value="ABC_2_transport"/>
</dbReference>
<dbReference type="RefSeq" id="WP_111169885.1">
    <property type="nucleotide sequence ID" value="NZ_POUA01000227.1"/>
</dbReference>
<keyword evidence="6" id="KW-1003">Cell membrane</keyword>
<accession>A0A2W2GKZ6</accession>
<feature type="domain" description="ABC transmembrane type-2" evidence="7">
    <location>
        <begin position="40"/>
        <end position="273"/>
    </location>
</feature>
<dbReference type="GO" id="GO:0043190">
    <property type="term" value="C:ATP-binding cassette (ABC) transporter complex"/>
    <property type="evidence" value="ECO:0007669"/>
    <property type="project" value="InterPro"/>
</dbReference>
<feature type="transmembrane region" description="Helical" evidence="6">
    <location>
        <begin position="39"/>
        <end position="60"/>
    </location>
</feature>
<feature type="transmembrane region" description="Helical" evidence="6">
    <location>
        <begin position="123"/>
        <end position="149"/>
    </location>
</feature>
<evidence type="ECO:0000256" key="3">
    <source>
        <dbReference type="ARBA" id="ARBA00022989"/>
    </source>
</evidence>
<dbReference type="EMBL" id="POUA01000227">
    <property type="protein sequence ID" value="PZG37960.1"/>
    <property type="molecule type" value="Genomic_DNA"/>
</dbReference>
<dbReference type="InterPro" id="IPR051784">
    <property type="entry name" value="Nod_factor_ABC_transporter"/>
</dbReference>
<evidence type="ECO:0000256" key="4">
    <source>
        <dbReference type="ARBA" id="ARBA00023136"/>
    </source>
</evidence>
<dbReference type="PANTHER" id="PTHR43229">
    <property type="entry name" value="NODULATION PROTEIN J"/>
    <property type="match status" value="1"/>
</dbReference>
<evidence type="ECO:0000313" key="9">
    <source>
        <dbReference type="Proteomes" id="UP000248544"/>
    </source>
</evidence>
<evidence type="ECO:0000256" key="5">
    <source>
        <dbReference type="ARBA" id="ARBA00023251"/>
    </source>
</evidence>
<dbReference type="InterPro" id="IPR013525">
    <property type="entry name" value="ABC2_TM"/>
</dbReference>
<feature type="transmembrane region" description="Helical" evidence="6">
    <location>
        <begin position="80"/>
        <end position="102"/>
    </location>
</feature>
<feature type="transmembrane region" description="Helical" evidence="6">
    <location>
        <begin position="247"/>
        <end position="267"/>
    </location>
</feature>
<evidence type="ECO:0000259" key="7">
    <source>
        <dbReference type="PROSITE" id="PS51012"/>
    </source>
</evidence>
<organism evidence="8 9">
    <name type="scientific">Spongiactinospora gelatinilytica</name>
    <dbReference type="NCBI Taxonomy" id="2666298"/>
    <lineage>
        <taxon>Bacteria</taxon>
        <taxon>Bacillati</taxon>
        <taxon>Actinomycetota</taxon>
        <taxon>Actinomycetes</taxon>
        <taxon>Streptosporangiales</taxon>
        <taxon>Streptosporangiaceae</taxon>
        <taxon>Spongiactinospora</taxon>
    </lineage>
</organism>
<dbReference type="PIRSF" id="PIRSF006648">
    <property type="entry name" value="DrrB"/>
    <property type="match status" value="1"/>
</dbReference>
<evidence type="ECO:0000256" key="1">
    <source>
        <dbReference type="ARBA" id="ARBA00004141"/>
    </source>
</evidence>
<evidence type="ECO:0000313" key="8">
    <source>
        <dbReference type="EMBL" id="PZG37960.1"/>
    </source>
</evidence>
<evidence type="ECO:0000256" key="2">
    <source>
        <dbReference type="ARBA" id="ARBA00022692"/>
    </source>
</evidence>
<reference evidence="8 9" key="1">
    <citation type="submission" date="2018-01" db="EMBL/GenBank/DDBJ databases">
        <title>Draft genome sequence of Sphaerisporangium sp. 7K107.</title>
        <authorList>
            <person name="Sahin N."/>
            <person name="Saygin H."/>
            <person name="Ay H."/>
        </authorList>
    </citation>
    <scope>NUCLEOTIDE SEQUENCE [LARGE SCALE GENOMIC DNA]</scope>
    <source>
        <strain evidence="8 9">7K107</strain>
    </source>
</reference>
<keyword evidence="2 6" id="KW-0812">Transmembrane</keyword>
<feature type="transmembrane region" description="Helical" evidence="6">
    <location>
        <begin position="155"/>
        <end position="178"/>
    </location>
</feature>
<feature type="transmembrane region" description="Helical" evidence="6">
    <location>
        <begin position="185"/>
        <end position="203"/>
    </location>
</feature>
<sequence>MSALISPVVPRTAARRLGWVLSDAWVIARSNLIHLTRNPAGMASMLLFPIVMVVMFGYVFGSAMTVAGGGDYRAFLMPGMFAQTMAVGVTTTLVVVSTQATYGVTDRFRSMPVSQSGVVLGRALADMAGSALELAVLIGCGLVVGWGWHNGPLPALAAVGLLLLLRFSLIWVGIFVGLKLKPESAGASWMLMLPLTMIANTFASPAQMPGWLGALAEWNPLSATVAACRELFGNPGWSGGSWAAQHALALAIGWPLLITAVFLPLAARTYRRLDRV</sequence>
<dbReference type="GO" id="GO:0140359">
    <property type="term" value="F:ABC-type transporter activity"/>
    <property type="evidence" value="ECO:0007669"/>
    <property type="project" value="InterPro"/>
</dbReference>
<dbReference type="GO" id="GO:0046677">
    <property type="term" value="P:response to antibiotic"/>
    <property type="evidence" value="ECO:0007669"/>
    <property type="project" value="UniProtKB-KW"/>
</dbReference>
<comment type="caution">
    <text evidence="8">The sequence shown here is derived from an EMBL/GenBank/DDBJ whole genome shotgun (WGS) entry which is preliminary data.</text>
</comment>
<name>A0A2W2GKZ6_9ACTN</name>
<dbReference type="InterPro" id="IPR047817">
    <property type="entry name" value="ABC2_TM_bact-type"/>
</dbReference>
<gene>
    <name evidence="8" type="ORF">C1I98_25050</name>
</gene>
<keyword evidence="3 6" id="KW-1133">Transmembrane helix</keyword>
<proteinExistence type="inferred from homology"/>
<keyword evidence="9" id="KW-1185">Reference proteome</keyword>
<dbReference type="PANTHER" id="PTHR43229:SF2">
    <property type="entry name" value="NODULATION PROTEIN J"/>
    <property type="match status" value="1"/>
</dbReference>
<evidence type="ECO:0000256" key="6">
    <source>
        <dbReference type="RuleBase" id="RU361157"/>
    </source>
</evidence>
<dbReference type="Proteomes" id="UP000248544">
    <property type="component" value="Unassembled WGS sequence"/>
</dbReference>
<dbReference type="AlphaFoldDB" id="A0A2W2GKZ6"/>